<dbReference type="InterPro" id="IPR050563">
    <property type="entry name" value="4-hydroxybenzoyl-CoA_TE"/>
</dbReference>
<gene>
    <name evidence="3" type="ORF">A4R26_09190</name>
</gene>
<dbReference type="Pfam" id="PF13279">
    <property type="entry name" value="4HBT_2"/>
    <property type="match status" value="1"/>
</dbReference>
<evidence type="ECO:0000313" key="4">
    <source>
        <dbReference type="Proteomes" id="UP000192276"/>
    </source>
</evidence>
<evidence type="ECO:0000256" key="1">
    <source>
        <dbReference type="ARBA" id="ARBA00005953"/>
    </source>
</evidence>
<evidence type="ECO:0000313" key="3">
    <source>
        <dbReference type="EMBL" id="OQP45667.1"/>
    </source>
</evidence>
<sequence>MQTSQPKTFYTVRFSDCDPMGHLNNARYIDYMLNAREDHLKQAYQINLTEYHKKGIAWVVRRHDIQYLRPAFYNETVCIESRLIELADSHLLVEMLMYDESQTTLKAIMWTNFTSIDVKTGRRKEHTAEFMEFATAVKVADVNIHGGLTERIKSLQNPVH</sequence>
<reference evidence="4" key="1">
    <citation type="submission" date="2016-04" db="EMBL/GenBank/DDBJ databases">
        <authorList>
            <person name="Chen L."/>
            <person name="Zhuang W."/>
            <person name="Wang G."/>
        </authorList>
    </citation>
    <scope>NUCLEOTIDE SEQUENCE [LARGE SCALE GENOMIC DNA]</scope>
    <source>
        <strain evidence="4">208</strain>
    </source>
</reference>
<organism evidence="3 4">
    <name type="scientific">Niastella populi</name>
    <dbReference type="NCBI Taxonomy" id="550983"/>
    <lineage>
        <taxon>Bacteria</taxon>
        <taxon>Pseudomonadati</taxon>
        <taxon>Bacteroidota</taxon>
        <taxon>Chitinophagia</taxon>
        <taxon>Chitinophagales</taxon>
        <taxon>Chitinophagaceae</taxon>
        <taxon>Niastella</taxon>
    </lineage>
</organism>
<dbReference type="InterPro" id="IPR029069">
    <property type="entry name" value="HotDog_dom_sf"/>
</dbReference>
<comment type="similarity">
    <text evidence="1">Belongs to the 4-hydroxybenzoyl-CoA thioesterase family.</text>
</comment>
<dbReference type="EMBL" id="LWBP01000254">
    <property type="protein sequence ID" value="OQP45667.1"/>
    <property type="molecule type" value="Genomic_DNA"/>
</dbReference>
<dbReference type="STRING" id="550983.A4R26_09190"/>
<dbReference type="OrthoDB" id="9791529at2"/>
<dbReference type="CDD" id="cd00586">
    <property type="entry name" value="4HBT"/>
    <property type="match status" value="1"/>
</dbReference>
<dbReference type="Gene3D" id="3.10.129.10">
    <property type="entry name" value="Hotdog Thioesterase"/>
    <property type="match status" value="1"/>
</dbReference>
<dbReference type="SUPFAM" id="SSF54637">
    <property type="entry name" value="Thioesterase/thiol ester dehydrase-isomerase"/>
    <property type="match status" value="1"/>
</dbReference>
<dbReference type="PANTHER" id="PTHR31793">
    <property type="entry name" value="4-HYDROXYBENZOYL-COA THIOESTERASE FAMILY MEMBER"/>
    <property type="match status" value="1"/>
</dbReference>
<evidence type="ECO:0000256" key="2">
    <source>
        <dbReference type="ARBA" id="ARBA00022801"/>
    </source>
</evidence>
<proteinExistence type="inferred from homology"/>
<accession>A0A1V9EHQ2</accession>
<dbReference type="GO" id="GO:0047617">
    <property type="term" value="F:fatty acyl-CoA hydrolase activity"/>
    <property type="evidence" value="ECO:0007669"/>
    <property type="project" value="TreeGrafter"/>
</dbReference>
<protein>
    <submittedName>
        <fullName evidence="3">Thioesterase</fullName>
    </submittedName>
</protein>
<comment type="caution">
    <text evidence="3">The sequence shown here is derived from an EMBL/GenBank/DDBJ whole genome shotgun (WGS) entry which is preliminary data.</text>
</comment>
<keyword evidence="2" id="KW-0378">Hydrolase</keyword>
<dbReference type="RefSeq" id="WP_081171318.1">
    <property type="nucleotide sequence ID" value="NZ_LWBP01000254.1"/>
</dbReference>
<keyword evidence="4" id="KW-1185">Reference proteome</keyword>
<dbReference type="Proteomes" id="UP000192276">
    <property type="component" value="Unassembled WGS sequence"/>
</dbReference>
<dbReference type="PANTHER" id="PTHR31793:SF27">
    <property type="entry name" value="NOVEL THIOESTERASE SUPERFAMILY DOMAIN AND SAPOSIN A-TYPE DOMAIN CONTAINING PROTEIN (0610012H03RIK)"/>
    <property type="match status" value="1"/>
</dbReference>
<dbReference type="AlphaFoldDB" id="A0A1V9EHQ2"/>
<name>A0A1V9EHQ2_9BACT</name>